<gene>
    <name evidence="1" type="ORF">EVAR_75871_1</name>
</gene>
<dbReference type="EMBL" id="BGZK01000051">
    <property type="protein sequence ID" value="GBP12465.1"/>
    <property type="molecule type" value="Genomic_DNA"/>
</dbReference>
<evidence type="ECO:0000313" key="1">
    <source>
        <dbReference type="EMBL" id="GBP12465.1"/>
    </source>
</evidence>
<protein>
    <submittedName>
        <fullName evidence="1">Uncharacterized protein</fullName>
    </submittedName>
</protein>
<comment type="caution">
    <text evidence="1">The sequence shown here is derived from an EMBL/GenBank/DDBJ whole genome shotgun (WGS) entry which is preliminary data.</text>
</comment>
<dbReference type="Proteomes" id="UP000299102">
    <property type="component" value="Unassembled WGS sequence"/>
</dbReference>
<evidence type="ECO:0000313" key="2">
    <source>
        <dbReference type="Proteomes" id="UP000299102"/>
    </source>
</evidence>
<keyword evidence="2" id="KW-1185">Reference proteome</keyword>
<accession>A0A4C1TEC7</accession>
<sequence>MYGVNFTGYYTSVKLHYQICNRKQAEKNSRRRFNNSFATFSIWVVKVREGKYLLPEYYLDAKAPLRLRLLEKFSDLYSRSASAQVAVMWRESN</sequence>
<reference evidence="1 2" key="1">
    <citation type="journal article" date="2019" name="Commun. Biol.">
        <title>The bagworm genome reveals a unique fibroin gene that provides high tensile strength.</title>
        <authorList>
            <person name="Kono N."/>
            <person name="Nakamura H."/>
            <person name="Ohtoshi R."/>
            <person name="Tomita M."/>
            <person name="Numata K."/>
            <person name="Arakawa K."/>
        </authorList>
    </citation>
    <scope>NUCLEOTIDE SEQUENCE [LARGE SCALE GENOMIC DNA]</scope>
</reference>
<name>A0A4C1TEC7_EUMVA</name>
<dbReference type="AlphaFoldDB" id="A0A4C1TEC7"/>
<organism evidence="1 2">
    <name type="scientific">Eumeta variegata</name>
    <name type="common">Bagworm moth</name>
    <name type="synonym">Eumeta japonica</name>
    <dbReference type="NCBI Taxonomy" id="151549"/>
    <lineage>
        <taxon>Eukaryota</taxon>
        <taxon>Metazoa</taxon>
        <taxon>Ecdysozoa</taxon>
        <taxon>Arthropoda</taxon>
        <taxon>Hexapoda</taxon>
        <taxon>Insecta</taxon>
        <taxon>Pterygota</taxon>
        <taxon>Neoptera</taxon>
        <taxon>Endopterygota</taxon>
        <taxon>Lepidoptera</taxon>
        <taxon>Glossata</taxon>
        <taxon>Ditrysia</taxon>
        <taxon>Tineoidea</taxon>
        <taxon>Psychidae</taxon>
        <taxon>Oiketicinae</taxon>
        <taxon>Eumeta</taxon>
    </lineage>
</organism>
<proteinExistence type="predicted"/>